<dbReference type="EMBL" id="JACHGK010000012">
    <property type="protein sequence ID" value="MBB6446666.1"/>
    <property type="molecule type" value="Genomic_DNA"/>
</dbReference>
<name>A0A7X0LW34_9BACI</name>
<accession>A0A7X0LW34</accession>
<protein>
    <submittedName>
        <fullName evidence="1">Uncharacterized protein</fullName>
    </submittedName>
</protein>
<dbReference type="RefSeq" id="WP_184527865.1">
    <property type="nucleotide sequence ID" value="NZ_JACHGK010000012.1"/>
</dbReference>
<dbReference type="Proteomes" id="UP000531594">
    <property type="component" value="Unassembled WGS sequence"/>
</dbReference>
<comment type="caution">
    <text evidence="1">The sequence shown here is derived from an EMBL/GenBank/DDBJ whole genome shotgun (WGS) entry which is preliminary data.</text>
</comment>
<evidence type="ECO:0000313" key="2">
    <source>
        <dbReference type="Proteomes" id="UP000531594"/>
    </source>
</evidence>
<gene>
    <name evidence="1" type="ORF">HNR53_003326</name>
</gene>
<proteinExistence type="predicted"/>
<evidence type="ECO:0000313" key="1">
    <source>
        <dbReference type="EMBL" id="MBB6446666.1"/>
    </source>
</evidence>
<organism evidence="1 2">
    <name type="scientific">Bacillus benzoevorans</name>
    <dbReference type="NCBI Taxonomy" id="1456"/>
    <lineage>
        <taxon>Bacteria</taxon>
        <taxon>Bacillati</taxon>
        <taxon>Bacillota</taxon>
        <taxon>Bacilli</taxon>
        <taxon>Bacillales</taxon>
        <taxon>Bacillaceae</taxon>
        <taxon>Bacillus</taxon>
    </lineage>
</organism>
<reference evidence="1 2" key="1">
    <citation type="submission" date="2020-08" db="EMBL/GenBank/DDBJ databases">
        <title>Genomic Encyclopedia of Type Strains, Phase IV (KMG-IV): sequencing the most valuable type-strain genomes for metagenomic binning, comparative biology and taxonomic classification.</title>
        <authorList>
            <person name="Goeker M."/>
        </authorList>
    </citation>
    <scope>NUCLEOTIDE SEQUENCE [LARGE SCALE GENOMIC DNA]</scope>
    <source>
        <strain evidence="1 2">DSM 5391</strain>
    </source>
</reference>
<dbReference type="AlphaFoldDB" id="A0A7X0LW34"/>
<sequence>MKKKRAISIITASFLFVLAIIFALGAGMYKNTVSAEKAQFEAKIPDKNNAPIVLDLAAQGMPKSLVQPGMVQIANGHGPTGILNNCKADLDVQVVLEGFPGDVELTLSEVEYDENTFKLKDKLKPGESFKMELLAEIPKELRKKPVAFSGEIQFIDPKDGMLLSSVPVHVVNSEYGDPYKQLNVQKSSGYGNHGGHH</sequence>
<keyword evidence="2" id="KW-1185">Reference proteome</keyword>